<dbReference type="Proteomes" id="UP001241603">
    <property type="component" value="Unassembled WGS sequence"/>
</dbReference>
<dbReference type="InterPro" id="IPR010282">
    <property type="entry name" value="Uncharacterised_HutD/Ves"/>
</dbReference>
<proteinExistence type="predicted"/>
<dbReference type="Pfam" id="PF05962">
    <property type="entry name" value="HutD"/>
    <property type="match status" value="1"/>
</dbReference>
<evidence type="ECO:0000313" key="1">
    <source>
        <dbReference type="EMBL" id="MDQ0435839.1"/>
    </source>
</evidence>
<dbReference type="Gene3D" id="2.60.120.10">
    <property type="entry name" value="Jelly Rolls"/>
    <property type="match status" value="1"/>
</dbReference>
<gene>
    <name evidence="1" type="ORF">QO014_000209</name>
</gene>
<dbReference type="RefSeq" id="WP_266346798.1">
    <property type="nucleotide sequence ID" value="NZ_JAPKNG010000001.1"/>
</dbReference>
<dbReference type="CDD" id="cd20293">
    <property type="entry name" value="cupin_HutD_N"/>
    <property type="match status" value="1"/>
</dbReference>
<dbReference type="PANTHER" id="PTHR37943">
    <property type="entry name" value="PROTEIN VES"/>
    <property type="match status" value="1"/>
</dbReference>
<protein>
    <submittedName>
        <fullName evidence="1">Environmental stress-induced protein Ves</fullName>
    </submittedName>
</protein>
<keyword evidence="2" id="KW-1185">Reference proteome</keyword>
<evidence type="ECO:0000313" key="2">
    <source>
        <dbReference type="Proteomes" id="UP001241603"/>
    </source>
</evidence>
<reference evidence="1 2" key="1">
    <citation type="submission" date="2023-07" db="EMBL/GenBank/DDBJ databases">
        <title>Genomic Encyclopedia of Type Strains, Phase IV (KMG-IV): sequencing the most valuable type-strain genomes for metagenomic binning, comparative biology and taxonomic classification.</title>
        <authorList>
            <person name="Goeker M."/>
        </authorList>
    </citation>
    <scope>NUCLEOTIDE SEQUENCE [LARGE SCALE GENOMIC DNA]</scope>
    <source>
        <strain evidence="1 2">B6-8</strain>
    </source>
</reference>
<sequence>MSASGAAPVIRHLRLNDYRVMPWRNGRGTTVEIAREDEPSGAMLWRVSKADVNEDGDFSPFPGLDRILTLVEGAGFDLDFGPHGRIAPIEPLVPVRFSGDWATRAENVRGASRDLNVMVARGAAQAELTIHRDGTADGALADRNVFLALDGAWTVAIDGTSHALVAGETLLVFDGRGLPLGVAGSGVLAWVAISLLH</sequence>
<dbReference type="InterPro" id="IPR014710">
    <property type="entry name" value="RmlC-like_jellyroll"/>
</dbReference>
<organism evidence="1 2">
    <name type="scientific">Kaistia dalseonensis</name>
    <dbReference type="NCBI Taxonomy" id="410840"/>
    <lineage>
        <taxon>Bacteria</taxon>
        <taxon>Pseudomonadati</taxon>
        <taxon>Pseudomonadota</taxon>
        <taxon>Alphaproteobacteria</taxon>
        <taxon>Hyphomicrobiales</taxon>
        <taxon>Kaistiaceae</taxon>
        <taxon>Kaistia</taxon>
    </lineage>
</organism>
<accession>A0ABU0H2W1</accession>
<dbReference type="PANTHER" id="PTHR37943:SF1">
    <property type="entry name" value="PROTEIN VES"/>
    <property type="match status" value="1"/>
</dbReference>
<dbReference type="InterPro" id="IPR011051">
    <property type="entry name" value="RmlC_Cupin_sf"/>
</dbReference>
<dbReference type="SUPFAM" id="SSF51182">
    <property type="entry name" value="RmlC-like cupins"/>
    <property type="match status" value="1"/>
</dbReference>
<name>A0ABU0H2W1_9HYPH</name>
<comment type="caution">
    <text evidence="1">The sequence shown here is derived from an EMBL/GenBank/DDBJ whole genome shotgun (WGS) entry which is preliminary data.</text>
</comment>
<dbReference type="EMBL" id="JAUSVO010000001">
    <property type="protein sequence ID" value="MDQ0435839.1"/>
    <property type="molecule type" value="Genomic_DNA"/>
</dbReference>